<dbReference type="VEuPathDB" id="FungiDB:jhhlp_004072"/>
<reference evidence="6 7" key="1">
    <citation type="journal article" date="2017" name="G3 (Bethesda)">
        <title>First Draft Genome Sequence of the Pathogenic Fungus Lomentospora prolificans (Formerly Scedosporium prolificans).</title>
        <authorList>
            <person name="Luo R."/>
            <person name="Zimin A."/>
            <person name="Workman R."/>
            <person name="Fan Y."/>
            <person name="Pertea G."/>
            <person name="Grossman N."/>
            <person name="Wear M.P."/>
            <person name="Jia B."/>
            <person name="Miller H."/>
            <person name="Casadevall A."/>
            <person name="Timp W."/>
            <person name="Zhang S.X."/>
            <person name="Salzberg S.L."/>
        </authorList>
    </citation>
    <scope>NUCLEOTIDE SEQUENCE [LARGE SCALE GENOMIC DNA]</scope>
    <source>
        <strain evidence="6 7">JHH-5317</strain>
    </source>
</reference>
<accession>A0A2N3NAI5</accession>
<dbReference type="EC" id="2.1.1.37" evidence="1"/>
<dbReference type="GO" id="GO:0003677">
    <property type="term" value="F:DNA binding"/>
    <property type="evidence" value="ECO:0007669"/>
    <property type="project" value="TreeGrafter"/>
</dbReference>
<dbReference type="OrthoDB" id="414133at2759"/>
<gene>
    <name evidence="6" type="ORF">jhhlp_004072</name>
</gene>
<name>A0A2N3NAI5_9PEZI</name>
<comment type="caution">
    <text evidence="6">The sequence shown here is derived from an EMBL/GenBank/DDBJ whole genome shotgun (WGS) entry which is preliminary data.</text>
</comment>
<dbReference type="EMBL" id="NLAX01000010">
    <property type="protein sequence ID" value="PKS09456.1"/>
    <property type="molecule type" value="Genomic_DNA"/>
</dbReference>
<sequence length="239" mass="26208">MIGAGPGECLPPFPEPSHSPEGGNSKPYVTARQALDRIRARRGVDPLHNPRDMRRANYRPWDGNQILPRCITTSGGQNYHFSGKRDLTLREFATLQGFPVYHVFKAPYIKKQIGNAFPPVVAEHLYRHIEKCLLQDDGILPRDQQPDVASQTDHAVVIEDGGDLAIDLEEVVDISSDEASDAETLLAEVVDSYVFAAAPFVDALEATGAEIVDLSAADGYDSDVTLGHPEVLYDDDDDP</sequence>
<dbReference type="AlphaFoldDB" id="A0A2N3NAI5"/>
<dbReference type="SUPFAM" id="SSF53335">
    <property type="entry name" value="S-adenosyl-L-methionine-dependent methyltransferases"/>
    <property type="match status" value="1"/>
</dbReference>
<evidence type="ECO:0000256" key="2">
    <source>
        <dbReference type="ARBA" id="ARBA00022603"/>
    </source>
</evidence>
<feature type="region of interest" description="Disordered" evidence="5">
    <location>
        <begin position="1"/>
        <end position="27"/>
    </location>
</feature>
<keyword evidence="3" id="KW-0808">Transferase</keyword>
<dbReference type="PANTHER" id="PTHR10629">
    <property type="entry name" value="CYTOSINE-SPECIFIC METHYLTRANSFERASE"/>
    <property type="match status" value="1"/>
</dbReference>
<dbReference type="PANTHER" id="PTHR10629:SF52">
    <property type="entry name" value="DNA (CYTOSINE-5)-METHYLTRANSFERASE 1"/>
    <property type="match status" value="1"/>
</dbReference>
<proteinExistence type="predicted"/>
<dbReference type="InterPro" id="IPR029063">
    <property type="entry name" value="SAM-dependent_MTases_sf"/>
</dbReference>
<organism evidence="6 7">
    <name type="scientific">Lomentospora prolificans</name>
    <dbReference type="NCBI Taxonomy" id="41688"/>
    <lineage>
        <taxon>Eukaryota</taxon>
        <taxon>Fungi</taxon>
        <taxon>Dikarya</taxon>
        <taxon>Ascomycota</taxon>
        <taxon>Pezizomycotina</taxon>
        <taxon>Sordariomycetes</taxon>
        <taxon>Hypocreomycetidae</taxon>
        <taxon>Microascales</taxon>
        <taxon>Microascaceae</taxon>
        <taxon>Lomentospora</taxon>
    </lineage>
</organism>
<protein>
    <recommendedName>
        <fullName evidence="1">DNA (cytosine-5-)-methyltransferase</fullName>
        <ecNumber evidence="1">2.1.1.37</ecNumber>
    </recommendedName>
</protein>
<dbReference type="InterPro" id="IPR001525">
    <property type="entry name" value="C5_MeTfrase"/>
</dbReference>
<dbReference type="STRING" id="41688.A0A2N3NAI5"/>
<dbReference type="GO" id="GO:0032259">
    <property type="term" value="P:methylation"/>
    <property type="evidence" value="ECO:0007669"/>
    <property type="project" value="UniProtKB-KW"/>
</dbReference>
<keyword evidence="2" id="KW-0489">Methyltransferase</keyword>
<dbReference type="Gene3D" id="3.90.120.10">
    <property type="entry name" value="DNA Methylase, subunit A, domain 2"/>
    <property type="match status" value="1"/>
</dbReference>
<dbReference type="Pfam" id="PF00145">
    <property type="entry name" value="DNA_methylase"/>
    <property type="match status" value="1"/>
</dbReference>
<evidence type="ECO:0000256" key="5">
    <source>
        <dbReference type="SAM" id="MobiDB-lite"/>
    </source>
</evidence>
<dbReference type="InterPro" id="IPR050390">
    <property type="entry name" value="C5-Methyltransferase"/>
</dbReference>
<evidence type="ECO:0000256" key="3">
    <source>
        <dbReference type="ARBA" id="ARBA00022679"/>
    </source>
</evidence>
<keyword evidence="7" id="KW-1185">Reference proteome</keyword>
<evidence type="ECO:0000313" key="7">
    <source>
        <dbReference type="Proteomes" id="UP000233524"/>
    </source>
</evidence>
<dbReference type="InParanoid" id="A0A2N3NAI5"/>
<keyword evidence="4" id="KW-0949">S-adenosyl-L-methionine</keyword>
<evidence type="ECO:0000256" key="4">
    <source>
        <dbReference type="ARBA" id="ARBA00022691"/>
    </source>
</evidence>
<dbReference type="GO" id="GO:0003886">
    <property type="term" value="F:DNA (cytosine-5-)-methyltransferase activity"/>
    <property type="evidence" value="ECO:0007669"/>
    <property type="project" value="UniProtKB-EC"/>
</dbReference>
<dbReference type="GO" id="GO:0005634">
    <property type="term" value="C:nucleus"/>
    <property type="evidence" value="ECO:0007669"/>
    <property type="project" value="TreeGrafter"/>
</dbReference>
<evidence type="ECO:0000256" key="1">
    <source>
        <dbReference type="ARBA" id="ARBA00011975"/>
    </source>
</evidence>
<evidence type="ECO:0000313" key="6">
    <source>
        <dbReference type="EMBL" id="PKS09456.1"/>
    </source>
</evidence>
<dbReference type="Proteomes" id="UP000233524">
    <property type="component" value="Unassembled WGS sequence"/>
</dbReference>
<dbReference type="GO" id="GO:0044027">
    <property type="term" value="P:negative regulation of gene expression via chromosomal CpG island methylation"/>
    <property type="evidence" value="ECO:0007669"/>
    <property type="project" value="TreeGrafter"/>
</dbReference>